<evidence type="ECO:0000256" key="4">
    <source>
        <dbReference type="ARBA" id="ARBA00022771"/>
    </source>
</evidence>
<reference evidence="15 16" key="1">
    <citation type="submission" date="2016-10" db="EMBL/GenBank/DDBJ databases">
        <authorList>
            <person name="de Groot N.N."/>
        </authorList>
    </citation>
    <scope>NUCLEOTIDE SEQUENCE [LARGE SCALE GENOMIC DNA]</scope>
    <source>
        <strain evidence="15 16">Calf135</strain>
    </source>
</reference>
<evidence type="ECO:0000256" key="10">
    <source>
        <dbReference type="ARBA" id="ARBA00023204"/>
    </source>
</evidence>
<dbReference type="RefSeq" id="WP_091976079.1">
    <property type="nucleotide sequence ID" value="NZ_CAUWDX010000003.1"/>
</dbReference>
<dbReference type="GO" id="GO:0140664">
    <property type="term" value="F:ATP-dependent DNA damage sensor activity"/>
    <property type="evidence" value="ECO:0007669"/>
    <property type="project" value="InterPro"/>
</dbReference>
<keyword evidence="6 13" id="KW-0862">Zinc</keyword>
<evidence type="ECO:0000256" key="6">
    <source>
        <dbReference type="ARBA" id="ARBA00022833"/>
    </source>
</evidence>
<dbReference type="Pfam" id="PF13481">
    <property type="entry name" value="AAA_25"/>
    <property type="match status" value="1"/>
</dbReference>
<keyword evidence="16" id="KW-1185">Reference proteome</keyword>
<comment type="function">
    <text evidence="13">DNA-dependent ATPase involved in processing of recombination intermediates, plays a role in repairing DNA breaks. Stimulates the branch migration of RecA-mediated strand transfer reactions, allowing the 3' invading strand to extend heteroduplex DNA faster. Binds ssDNA in the presence of ADP but not other nucleotides, has ATPase activity that is stimulated by ssDNA and various branched DNA structures, but inhibited by SSB. Does not have RecA's homology-searching function.</text>
</comment>
<sequence>MAKVKTKYVCQNCGYVNPKWLGKCPECLQWNTFLEEVEEKKTGKNQSISSISKNSAKVTKINSISTDREERFSTNISELDRVLGSGVIPGSLILVGGDPGIGKSTLLLQVSNNIAESGRKVLYVSGEENENQIKLRAKRLNANSENLYIYTENNLAAIELVALEMKPAVIIVDSIQTVVDPEINSAPGTVSQIKESTSKFMKLSKGNRITTFIVGHVTKEGALAGPRVLEHMVDTVLYFEGERYNTYRILRAVKNRFGSTNELGVFEMKSDGLCELVNPSKVLISEKPKDVSGSVIVSTLEGTRSMLLELQALLAPTNFGYPRRTTTGVDNNRVALILAVLEKVVGMQIQNQDVFVNIVGGLKTNEPSMDLGIALAIASSFKNRPVDANVAVTGEIGLTGEVRTVSFIEKRIIECEKLGFKKMIIPAGNYIDEFKKDYKIEVVAVRNLRQAIDEVLGG</sequence>
<feature type="binding site" evidence="11">
    <location>
        <begin position="97"/>
        <end position="104"/>
    </location>
    <ligand>
        <name>ATP</name>
        <dbReference type="ChEBI" id="CHEBI:30616"/>
    </ligand>
</feature>
<dbReference type="GO" id="GO:0016787">
    <property type="term" value="F:hydrolase activity"/>
    <property type="evidence" value="ECO:0007669"/>
    <property type="project" value="UniProtKB-KW"/>
</dbReference>
<keyword evidence="5" id="KW-0378">Hydrolase</keyword>
<keyword evidence="9 11" id="KW-0238">DNA-binding</keyword>
<dbReference type="GO" id="GO:0005524">
    <property type="term" value="F:ATP binding"/>
    <property type="evidence" value="ECO:0007669"/>
    <property type="project" value="UniProtKB-UniRule"/>
</dbReference>
<evidence type="ECO:0000256" key="9">
    <source>
        <dbReference type="ARBA" id="ARBA00023125"/>
    </source>
</evidence>
<dbReference type="OrthoDB" id="9803906at2"/>
<evidence type="ECO:0000256" key="8">
    <source>
        <dbReference type="ARBA" id="ARBA00023016"/>
    </source>
</evidence>
<evidence type="ECO:0000256" key="1">
    <source>
        <dbReference type="ARBA" id="ARBA00022723"/>
    </source>
</evidence>
<comment type="function">
    <text evidence="11">Plays a role in repairing double-strand DNA breaks, probably involving stabilizing or processing branched DNA or blocked replication forks.</text>
</comment>
<dbReference type="GO" id="GO:0003684">
    <property type="term" value="F:damaged DNA binding"/>
    <property type="evidence" value="ECO:0007669"/>
    <property type="project" value="InterPro"/>
</dbReference>
<dbReference type="InterPro" id="IPR020588">
    <property type="entry name" value="RecA_ATP-bd"/>
</dbReference>
<keyword evidence="2 11" id="KW-0547">Nucleotide-binding</keyword>
<dbReference type="InterPro" id="IPR004504">
    <property type="entry name" value="DNA_repair_RadA"/>
</dbReference>
<dbReference type="HAMAP" id="MF_01498">
    <property type="entry name" value="RadA_bact"/>
    <property type="match status" value="1"/>
</dbReference>
<dbReference type="SUPFAM" id="SSF54211">
    <property type="entry name" value="Ribosomal protein S5 domain 2-like"/>
    <property type="match status" value="1"/>
</dbReference>
<evidence type="ECO:0000256" key="13">
    <source>
        <dbReference type="RuleBase" id="RU003555"/>
    </source>
</evidence>
<dbReference type="Pfam" id="PF13541">
    <property type="entry name" value="ChlI"/>
    <property type="match status" value="1"/>
</dbReference>
<dbReference type="CDD" id="cd01121">
    <property type="entry name" value="RadA_SMS_N"/>
    <property type="match status" value="1"/>
</dbReference>
<dbReference type="PROSITE" id="PS50162">
    <property type="entry name" value="RECA_2"/>
    <property type="match status" value="1"/>
</dbReference>
<dbReference type="InterPro" id="IPR020568">
    <property type="entry name" value="Ribosomal_Su5_D2-typ_SF"/>
</dbReference>
<dbReference type="AlphaFoldDB" id="A0A1H8K5I2"/>
<dbReference type="SUPFAM" id="SSF52540">
    <property type="entry name" value="P-loop containing nucleoside triphosphate hydrolases"/>
    <property type="match status" value="1"/>
</dbReference>
<organism evidence="15 16">
    <name type="scientific">Peptostreptococcus russellii</name>
    <dbReference type="NCBI Taxonomy" id="215200"/>
    <lineage>
        <taxon>Bacteria</taxon>
        <taxon>Bacillati</taxon>
        <taxon>Bacillota</taxon>
        <taxon>Clostridia</taxon>
        <taxon>Peptostreptococcales</taxon>
        <taxon>Peptostreptococcaceae</taxon>
        <taxon>Peptostreptococcus</taxon>
    </lineage>
</organism>
<dbReference type="InterPro" id="IPR014721">
    <property type="entry name" value="Ribsml_uS5_D2-typ_fold_subgr"/>
</dbReference>
<keyword evidence="7 11" id="KW-0067">ATP-binding</keyword>
<dbReference type="InterPro" id="IPR041166">
    <property type="entry name" value="Rubredoxin_2"/>
</dbReference>
<dbReference type="GO" id="GO:0000725">
    <property type="term" value="P:recombinational repair"/>
    <property type="evidence" value="ECO:0007669"/>
    <property type="project" value="UniProtKB-UniRule"/>
</dbReference>
<name>A0A1H8K5I2_9FIRM</name>
<keyword evidence="1 11" id="KW-0479">Metal-binding</keyword>
<keyword evidence="10 11" id="KW-0234">DNA repair</keyword>
<dbReference type="GO" id="GO:0008270">
    <property type="term" value="F:zinc ion binding"/>
    <property type="evidence" value="ECO:0007669"/>
    <property type="project" value="UniProtKB-KW"/>
</dbReference>
<feature type="domain" description="RecA family profile 1" evidence="14">
    <location>
        <begin position="68"/>
        <end position="217"/>
    </location>
</feature>
<dbReference type="PANTHER" id="PTHR32472:SF10">
    <property type="entry name" value="DNA REPAIR PROTEIN RADA-LIKE PROTEIN"/>
    <property type="match status" value="1"/>
</dbReference>
<keyword evidence="8 11" id="KW-0346">Stress response</keyword>
<keyword evidence="4 13" id="KW-0863">Zinc-finger</keyword>
<dbReference type="PANTHER" id="PTHR32472">
    <property type="entry name" value="DNA REPAIR PROTEIN RADA"/>
    <property type="match status" value="1"/>
</dbReference>
<dbReference type="PRINTS" id="PR01874">
    <property type="entry name" value="DNAREPAIRADA"/>
</dbReference>
<evidence type="ECO:0000256" key="12">
    <source>
        <dbReference type="NCBIfam" id="TIGR00416"/>
    </source>
</evidence>
<evidence type="ECO:0000256" key="2">
    <source>
        <dbReference type="ARBA" id="ARBA00022741"/>
    </source>
</evidence>
<dbReference type="FunFam" id="3.40.50.300:FF:000050">
    <property type="entry name" value="DNA repair protein RadA"/>
    <property type="match status" value="1"/>
</dbReference>
<comment type="similarity">
    <text evidence="11 13">Belongs to the RecA family. RadA subfamily.</text>
</comment>
<feature type="region of interest" description="Lon-protease-like" evidence="11">
    <location>
        <begin position="353"/>
        <end position="458"/>
    </location>
</feature>
<evidence type="ECO:0000256" key="5">
    <source>
        <dbReference type="ARBA" id="ARBA00022801"/>
    </source>
</evidence>
<dbReference type="InterPro" id="IPR003593">
    <property type="entry name" value="AAA+_ATPase"/>
</dbReference>
<dbReference type="SMART" id="SM00382">
    <property type="entry name" value="AAA"/>
    <property type="match status" value="1"/>
</dbReference>
<evidence type="ECO:0000313" key="15">
    <source>
        <dbReference type="EMBL" id="SEN88242.1"/>
    </source>
</evidence>
<keyword evidence="3 11" id="KW-0227">DNA damage</keyword>
<evidence type="ECO:0000313" key="16">
    <source>
        <dbReference type="Proteomes" id="UP000199512"/>
    </source>
</evidence>
<evidence type="ECO:0000256" key="3">
    <source>
        <dbReference type="ARBA" id="ARBA00022763"/>
    </source>
</evidence>
<dbReference type="NCBIfam" id="TIGR00416">
    <property type="entry name" value="sms"/>
    <property type="match status" value="1"/>
</dbReference>
<dbReference type="Gene3D" id="3.30.230.10">
    <property type="match status" value="1"/>
</dbReference>
<dbReference type="Gene3D" id="3.40.50.300">
    <property type="entry name" value="P-loop containing nucleotide triphosphate hydrolases"/>
    <property type="match status" value="1"/>
</dbReference>
<dbReference type="InterPro" id="IPR027417">
    <property type="entry name" value="P-loop_NTPase"/>
</dbReference>
<evidence type="ECO:0000259" key="14">
    <source>
        <dbReference type="PROSITE" id="PS50162"/>
    </source>
</evidence>
<dbReference type="Pfam" id="PF18073">
    <property type="entry name" value="Zn_ribbon_LapB"/>
    <property type="match status" value="1"/>
</dbReference>
<dbReference type="GO" id="GO:0005829">
    <property type="term" value="C:cytosol"/>
    <property type="evidence" value="ECO:0007669"/>
    <property type="project" value="TreeGrafter"/>
</dbReference>
<dbReference type="STRING" id="215200.SAMN05216454_1234"/>
<comment type="domain">
    <text evidence="11">The middle region has homology to RecA with ATPase motifs including the RadA KNRFG motif, while the C-terminus is homologous to Lon protease.</text>
</comment>
<gene>
    <name evidence="11" type="primary">radA</name>
    <name evidence="15" type="ORF">SAMN05216454_1234</name>
</gene>
<protein>
    <recommendedName>
        <fullName evidence="11 12">DNA repair protein RadA</fullName>
    </recommendedName>
</protein>
<dbReference type="EMBL" id="FODF01000023">
    <property type="protein sequence ID" value="SEN88242.1"/>
    <property type="molecule type" value="Genomic_DNA"/>
</dbReference>
<evidence type="ECO:0000256" key="11">
    <source>
        <dbReference type="HAMAP-Rule" id="MF_01498"/>
    </source>
</evidence>
<dbReference type="Proteomes" id="UP000199512">
    <property type="component" value="Unassembled WGS sequence"/>
</dbReference>
<proteinExistence type="inferred from homology"/>
<feature type="short sequence motif" description="RadA KNRFG motif" evidence="11">
    <location>
        <begin position="254"/>
        <end position="258"/>
    </location>
</feature>
<evidence type="ECO:0000256" key="7">
    <source>
        <dbReference type="ARBA" id="ARBA00022840"/>
    </source>
</evidence>
<accession>A0A1H8K5I2</accession>